<evidence type="ECO:0000313" key="8">
    <source>
        <dbReference type="EMBL" id="MBS9721457.1"/>
    </source>
</evidence>
<dbReference type="InterPro" id="IPR027417">
    <property type="entry name" value="P-loop_NTPase"/>
</dbReference>
<evidence type="ECO:0000313" key="9">
    <source>
        <dbReference type="Proteomes" id="UP001297272"/>
    </source>
</evidence>
<gene>
    <name evidence="8" type="ORF">JYU29_12255</name>
</gene>
<dbReference type="RefSeq" id="WP_213985117.1">
    <property type="nucleotide sequence ID" value="NZ_JAFMNX010000003.1"/>
</dbReference>
<dbReference type="GO" id="GO:0004386">
    <property type="term" value="F:helicase activity"/>
    <property type="evidence" value="ECO:0007669"/>
    <property type="project" value="UniProtKB-KW"/>
</dbReference>
<dbReference type="Gene3D" id="3.40.50.300">
    <property type="entry name" value="P-loop containing nucleotide triphosphate hydrolases"/>
    <property type="match status" value="2"/>
</dbReference>
<accession>A0ABS5RYR2</accession>
<protein>
    <submittedName>
        <fullName evidence="8">DEAD/DEAH box helicase</fullName>
    </submittedName>
</protein>
<evidence type="ECO:0000256" key="1">
    <source>
        <dbReference type="ARBA" id="ARBA00022741"/>
    </source>
</evidence>
<dbReference type="SUPFAM" id="SSF52540">
    <property type="entry name" value="P-loop containing nucleoside triphosphate hydrolases"/>
    <property type="match status" value="1"/>
</dbReference>
<keyword evidence="3 8" id="KW-0347">Helicase</keyword>
<keyword evidence="1" id="KW-0547">Nucleotide-binding</keyword>
<dbReference type="EMBL" id="JAFMNX010000003">
    <property type="protein sequence ID" value="MBS9721457.1"/>
    <property type="molecule type" value="Genomic_DNA"/>
</dbReference>
<organism evidence="8 9">
    <name type="scientific">Tianweitania aestuarii</name>
    <dbReference type="NCBI Taxonomy" id="2814886"/>
    <lineage>
        <taxon>Bacteria</taxon>
        <taxon>Pseudomonadati</taxon>
        <taxon>Pseudomonadota</taxon>
        <taxon>Alphaproteobacteria</taxon>
        <taxon>Hyphomicrobiales</taxon>
        <taxon>Phyllobacteriaceae</taxon>
        <taxon>Tianweitania</taxon>
    </lineage>
</organism>
<proteinExistence type="predicted"/>
<dbReference type="PANTHER" id="PTHR47961:SF6">
    <property type="entry name" value="DNA-DIRECTED DNA POLYMERASE"/>
    <property type="match status" value="1"/>
</dbReference>
<dbReference type="Pfam" id="PF00270">
    <property type="entry name" value="DEAD"/>
    <property type="match status" value="1"/>
</dbReference>
<dbReference type="Proteomes" id="UP001297272">
    <property type="component" value="Unassembled WGS sequence"/>
</dbReference>
<dbReference type="SMART" id="SM00490">
    <property type="entry name" value="HELICc"/>
    <property type="match status" value="1"/>
</dbReference>
<dbReference type="InterPro" id="IPR014001">
    <property type="entry name" value="Helicase_ATP-bd"/>
</dbReference>
<evidence type="ECO:0000259" key="7">
    <source>
        <dbReference type="PROSITE" id="PS51194"/>
    </source>
</evidence>
<dbReference type="PROSITE" id="PS51194">
    <property type="entry name" value="HELICASE_CTER"/>
    <property type="match status" value="1"/>
</dbReference>
<dbReference type="PANTHER" id="PTHR47961">
    <property type="entry name" value="DNA POLYMERASE THETA, PUTATIVE (AFU_ORTHOLOGUE AFUA_1G05260)-RELATED"/>
    <property type="match status" value="1"/>
</dbReference>
<dbReference type="SMART" id="SM00487">
    <property type="entry name" value="DEXDc"/>
    <property type="match status" value="1"/>
</dbReference>
<dbReference type="InterPro" id="IPR011545">
    <property type="entry name" value="DEAD/DEAH_box_helicase_dom"/>
</dbReference>
<name>A0ABS5RYR2_9HYPH</name>
<evidence type="ECO:0000256" key="4">
    <source>
        <dbReference type="ARBA" id="ARBA00022840"/>
    </source>
</evidence>
<dbReference type="PROSITE" id="PS51192">
    <property type="entry name" value="HELICASE_ATP_BIND_1"/>
    <property type="match status" value="1"/>
</dbReference>
<comment type="caution">
    <text evidence="8">The sequence shown here is derived from an EMBL/GenBank/DDBJ whole genome shotgun (WGS) entry which is preliminary data.</text>
</comment>
<feature type="domain" description="Helicase C-terminal" evidence="7">
    <location>
        <begin position="604"/>
        <end position="754"/>
    </location>
</feature>
<keyword evidence="4" id="KW-0067">ATP-binding</keyword>
<evidence type="ECO:0000256" key="3">
    <source>
        <dbReference type="ARBA" id="ARBA00022806"/>
    </source>
</evidence>
<evidence type="ECO:0000259" key="6">
    <source>
        <dbReference type="PROSITE" id="PS51192"/>
    </source>
</evidence>
<dbReference type="InterPro" id="IPR001650">
    <property type="entry name" value="Helicase_C-like"/>
</dbReference>
<evidence type="ECO:0000256" key="2">
    <source>
        <dbReference type="ARBA" id="ARBA00022801"/>
    </source>
</evidence>
<dbReference type="InterPro" id="IPR050474">
    <property type="entry name" value="Hel308_SKI2-like"/>
</dbReference>
<keyword evidence="9" id="KW-1185">Reference proteome</keyword>
<feature type="region of interest" description="Disordered" evidence="5">
    <location>
        <begin position="520"/>
        <end position="543"/>
    </location>
</feature>
<evidence type="ECO:0000256" key="5">
    <source>
        <dbReference type="SAM" id="MobiDB-lite"/>
    </source>
</evidence>
<feature type="domain" description="Helicase ATP-binding" evidence="6">
    <location>
        <begin position="283"/>
        <end position="479"/>
    </location>
</feature>
<sequence>MANAATIAIAREIRENLAGQALTARQAKLYSQRLRRDMGRDGLASFGPGDVAGYLDEAMLLLESGWLERSADISSPWRTAIKRAAEIIEWLSQSQLKPPGAPLHLLAAAAYQLADYPAMALGHLRRLPEGEPLSELLRQFVRADFPAAFKAAQTFWSSYRGLRSDGRIDPDDLEVASVQHIVMCIGTICAFLRTGGDAPVERAVVKLEALALGFLHSRDPYSYLLARLTAASARRFIETCLWPQIDGLRLTSSGPAGDALTQFARSAFANKRALVWPAQAAGIAKLRDNNSFVLCTPTGSGKTTVATLGAVQGLFADPPAGGAAGNLVLYLVPSRALAAEVEGRLAEDLRGIAAEPVVVTGLYGGVDWGPTDAWIQTDQPTVVICTFEKADALLRYLGVLFLNRVRTVIIDEAHMVEQDEARLTGLGDGTSRSFRLEQLGTRLMRAREDHEFRIVALSAVAAQAAPALARWVSDAPDALPTSSSYRSTRQMLGRLEVRPTGQFAIRYSLMDGNSLKFDDERRDDTPFVPDPFPAVPGGIDAEDGPEVRMRAPTLWAALNLAAKRPDGSTPSVLISLTQNIDTFAATCADLLDKWQDIALPNYWSIEEGNEIWARCLATAIDYFTADSVEYRLLARGIVVHHGKMPGLLARRLKTVIDRGYVRVIIATSTLSEGVNIPVNFLLIPSVFRSNGELPLQEFSNLIGRAGRPGVATEGSALVVLPERTYENRFGRIVPTYNRQWNGYESLVAQLEAATAAVGDLIPDDQASSPLAHLLRELERAWRAVVGGGTEAEFIAWLEQTAVTEQAADPPTSHDYLDSLDAFLVAAIQEVEELKGVELDDAQLEAELAKIWRRTYAHAASHGEAHLATIWLARGRAIKAQYPDADERRRLYKTSLTPRSAKLLLDRAEAIRVKLSQGADYARWTVEEQFVFIRDVLAFLSEIPVFAIETKLGRKKNFSDWPMLLRWWLVKSTLPRQPRPNEVTNWYGFVANNFIYRGSWGLGSVIGLLLDTTDDGQPIRALEIADWPMSGLPWIGFWLKELISWGTLDPVAAFLLARGDAVDRPQAELDAKAYYEGRPAGEDANALLDPRTIRAWVETRQPARTARTGTATIAIEVECVRPAEAYRQQRLVVLPLVEVDTIVWLDPAGYEVARSVKPGDWPEKPALFQFELLVAVSFVIGEPYLPHR</sequence>
<keyword evidence="2" id="KW-0378">Hydrolase</keyword>
<reference evidence="8 9" key="1">
    <citation type="submission" date="2021-03" db="EMBL/GenBank/DDBJ databases">
        <title>Tianweitania aestuarii sp. nov., isolated from a tidal flat.</title>
        <authorList>
            <person name="Park S."/>
            <person name="Yoon J.-H."/>
        </authorList>
    </citation>
    <scope>NUCLEOTIDE SEQUENCE [LARGE SCALE GENOMIC DNA]</scope>
    <source>
        <strain evidence="8 9">BSSL-BM11</strain>
    </source>
</reference>